<dbReference type="Pfam" id="PF01180">
    <property type="entry name" value="DHO_dh"/>
    <property type="match status" value="1"/>
</dbReference>
<evidence type="ECO:0000256" key="5">
    <source>
        <dbReference type="ARBA" id="ARBA00022975"/>
    </source>
</evidence>
<evidence type="ECO:0000256" key="3">
    <source>
        <dbReference type="ARBA" id="ARBA00022630"/>
    </source>
</evidence>
<dbReference type="Proteomes" id="UP001150259">
    <property type="component" value="Unassembled WGS sequence"/>
</dbReference>
<dbReference type="PROSITE" id="PS00912">
    <property type="entry name" value="DHODEHASE_2"/>
    <property type="match status" value="1"/>
</dbReference>
<dbReference type="SUPFAM" id="SSF51395">
    <property type="entry name" value="FMN-linked oxidoreductases"/>
    <property type="match status" value="1"/>
</dbReference>
<keyword evidence="6" id="KW-0560">Oxidoreductase</keyword>
<dbReference type="InterPro" id="IPR050074">
    <property type="entry name" value="DHO_dehydrogenase"/>
</dbReference>
<dbReference type="Gene3D" id="3.20.20.70">
    <property type="entry name" value="Aldolase class I"/>
    <property type="match status" value="1"/>
</dbReference>
<keyword evidence="5" id="KW-0665">Pyrimidine biosynthesis</keyword>
<evidence type="ECO:0000256" key="1">
    <source>
        <dbReference type="ARBA" id="ARBA00001917"/>
    </source>
</evidence>
<dbReference type="InterPro" id="IPR012135">
    <property type="entry name" value="Dihydroorotate_DH_1_2"/>
</dbReference>
<comment type="caution">
    <text evidence="8">The sequence shown here is derived from an EMBL/GenBank/DDBJ whole genome shotgun (WGS) entry which is preliminary data.</text>
</comment>
<keyword evidence="4" id="KW-0288">FMN</keyword>
<evidence type="ECO:0000259" key="7">
    <source>
        <dbReference type="Pfam" id="PF01180"/>
    </source>
</evidence>
<dbReference type="PANTHER" id="PTHR48109">
    <property type="entry name" value="DIHYDROOROTATE DEHYDROGENASE (QUINONE), MITOCHONDRIAL-RELATED"/>
    <property type="match status" value="1"/>
</dbReference>
<dbReference type="InterPro" id="IPR005720">
    <property type="entry name" value="Dihydroorotate_DH_cat"/>
</dbReference>
<organism evidence="8 9">
    <name type="scientific">Intrasporangium calvum</name>
    <dbReference type="NCBI Taxonomy" id="53358"/>
    <lineage>
        <taxon>Bacteria</taxon>
        <taxon>Bacillati</taxon>
        <taxon>Actinomycetota</taxon>
        <taxon>Actinomycetes</taxon>
        <taxon>Micrococcales</taxon>
        <taxon>Intrasporangiaceae</taxon>
        <taxon>Intrasporangium</taxon>
    </lineage>
</organism>
<dbReference type="PIRSF" id="PIRSF000164">
    <property type="entry name" value="DHO_oxidase"/>
    <property type="match status" value="1"/>
</dbReference>
<dbReference type="InterPro" id="IPR001295">
    <property type="entry name" value="Dihydroorotate_DH_CS"/>
</dbReference>
<dbReference type="InterPro" id="IPR013785">
    <property type="entry name" value="Aldolase_TIM"/>
</dbReference>
<protein>
    <submittedName>
        <fullName evidence="8">Dihydroorotate dehydrogenase</fullName>
    </submittedName>
</protein>
<comment type="cofactor">
    <cofactor evidence="1">
        <name>FMN</name>
        <dbReference type="ChEBI" id="CHEBI:58210"/>
    </cofactor>
</comment>
<dbReference type="EMBL" id="JAPFQL010000003">
    <property type="protein sequence ID" value="MDC5695922.1"/>
    <property type="molecule type" value="Genomic_DNA"/>
</dbReference>
<evidence type="ECO:0000313" key="9">
    <source>
        <dbReference type="Proteomes" id="UP001150259"/>
    </source>
</evidence>
<keyword evidence="3" id="KW-0285">Flavoprotein</keyword>
<reference evidence="8 9" key="1">
    <citation type="submission" date="2022-11" db="EMBL/GenBank/DDBJ databases">
        <title>Anaerobic phenanthrene biodegradation by a DNRA strain PheN6.</title>
        <authorList>
            <person name="Zhang Z."/>
        </authorList>
    </citation>
    <scope>NUCLEOTIDE SEQUENCE [LARGE SCALE GENOMIC DNA]</scope>
    <source>
        <strain evidence="8 9">PheN6</strain>
    </source>
</reference>
<dbReference type="PANTHER" id="PTHR48109:SF1">
    <property type="entry name" value="DIHYDROOROTATE DEHYDROGENASE (FUMARATE)"/>
    <property type="match status" value="1"/>
</dbReference>
<gene>
    <name evidence="8" type="ORF">OO014_01525</name>
</gene>
<evidence type="ECO:0000256" key="2">
    <source>
        <dbReference type="ARBA" id="ARBA00004725"/>
    </source>
</evidence>
<name>A0ABT5GCB8_9MICO</name>
<evidence type="ECO:0000256" key="4">
    <source>
        <dbReference type="ARBA" id="ARBA00022643"/>
    </source>
</evidence>
<keyword evidence="9" id="KW-1185">Reference proteome</keyword>
<proteinExistence type="predicted"/>
<dbReference type="RefSeq" id="WP_272460466.1">
    <property type="nucleotide sequence ID" value="NZ_JAPFQL010000003.1"/>
</dbReference>
<evidence type="ECO:0000313" key="8">
    <source>
        <dbReference type="EMBL" id="MDC5695922.1"/>
    </source>
</evidence>
<feature type="domain" description="Dihydroorotate dehydrogenase catalytic" evidence="7">
    <location>
        <begin position="6"/>
        <end position="293"/>
    </location>
</feature>
<comment type="pathway">
    <text evidence="2">Pyrimidine metabolism; UMP biosynthesis via de novo pathway.</text>
</comment>
<accession>A0ABT5GCB8</accession>
<sequence length="301" mass="30400">MDPTVVIRGHRLRNAVMTASGCAGWGREMNRFFDLSRLGAFVTPSVTVSAQVGTDAPRILETPAGLVWDTALPNPGAAVVAVRELAWLGSVGAAVILSVAGGSSSEFAEVAQRLRASDAFGCVIALEVNLTVGNGSTAGSRFDEDALAAATVVGRVREQLPRDIAVVAKLAVDAPDLVGVAAACVEAGADALTIGHGPAGMALQVHAGRREGATVVGRVSGPATRPQAALAVHGLHQAMIAGRMERATIIGAGGVRSAGDARELLSVGAAAVQVGSATFADPGAPVRVIDDLAAPRRSRTA</sequence>
<evidence type="ECO:0000256" key="6">
    <source>
        <dbReference type="ARBA" id="ARBA00023002"/>
    </source>
</evidence>